<name>A0A0S7WGI3_UNCT6</name>
<dbReference type="EMBL" id="LIZT01000067">
    <property type="protein sequence ID" value="KPJ49256.1"/>
    <property type="molecule type" value="Genomic_DNA"/>
</dbReference>
<evidence type="ECO:0000256" key="1">
    <source>
        <dbReference type="ARBA" id="ARBA00022553"/>
    </source>
</evidence>
<proteinExistence type="predicted"/>
<accession>A0A0S7WGI3</accession>
<dbReference type="Proteomes" id="UP000051124">
    <property type="component" value="Unassembled WGS sequence"/>
</dbReference>
<feature type="modified residue" description="4-aspartylphosphate" evidence="2">
    <location>
        <position position="56"/>
    </location>
</feature>
<dbReference type="InterPro" id="IPR011006">
    <property type="entry name" value="CheY-like_superfamily"/>
</dbReference>
<evidence type="ECO:0000313" key="5">
    <source>
        <dbReference type="Proteomes" id="UP000051124"/>
    </source>
</evidence>
<dbReference type="PROSITE" id="PS50110">
    <property type="entry name" value="RESPONSE_REGULATORY"/>
    <property type="match status" value="1"/>
</dbReference>
<dbReference type="InterPro" id="IPR001789">
    <property type="entry name" value="Sig_transdc_resp-reg_receiver"/>
</dbReference>
<dbReference type="SMART" id="SM00448">
    <property type="entry name" value="REC"/>
    <property type="match status" value="1"/>
</dbReference>
<dbReference type="AlphaFoldDB" id="A0A0S7WGI3"/>
<feature type="domain" description="Response regulatory" evidence="3">
    <location>
        <begin position="7"/>
        <end position="128"/>
    </location>
</feature>
<evidence type="ECO:0000256" key="2">
    <source>
        <dbReference type="PROSITE-ProRule" id="PRU00169"/>
    </source>
</evidence>
<evidence type="ECO:0000259" key="3">
    <source>
        <dbReference type="PROSITE" id="PS50110"/>
    </source>
</evidence>
<dbReference type="SUPFAM" id="SSF52172">
    <property type="entry name" value="CheY-like"/>
    <property type="match status" value="1"/>
</dbReference>
<keyword evidence="1 2" id="KW-0597">Phosphoprotein</keyword>
<comment type="caution">
    <text evidence="4">The sequence shown here is derived from an EMBL/GenBank/DDBJ whole genome shotgun (WGS) entry which is preliminary data.</text>
</comment>
<sequence length="134" mass="15198">METRKTTILIADDDPDFVLSTKRILQTHGYGVVVAKNGEECVEMAKEHLPDMIILDVMLPDKDGYTVCTELKEGKRTHGIPVLMTTVLGRELRKPDFACEVAVGHEADDYADKPIPTEELLKKVRRHTRTARFY</sequence>
<evidence type="ECO:0000313" key="4">
    <source>
        <dbReference type="EMBL" id="KPJ49256.1"/>
    </source>
</evidence>
<dbReference type="Pfam" id="PF00072">
    <property type="entry name" value="Response_reg"/>
    <property type="match status" value="1"/>
</dbReference>
<dbReference type="Gene3D" id="3.40.50.2300">
    <property type="match status" value="1"/>
</dbReference>
<dbReference type="GO" id="GO:0000160">
    <property type="term" value="P:phosphorelay signal transduction system"/>
    <property type="evidence" value="ECO:0007669"/>
    <property type="project" value="InterPro"/>
</dbReference>
<protein>
    <recommendedName>
        <fullName evidence="3">Response regulatory domain-containing protein</fullName>
    </recommendedName>
</protein>
<dbReference type="InterPro" id="IPR050595">
    <property type="entry name" value="Bact_response_regulator"/>
</dbReference>
<reference evidence="4 5" key="1">
    <citation type="journal article" date="2015" name="Microbiome">
        <title>Genomic resolution of linkages in carbon, nitrogen, and sulfur cycling among widespread estuary sediment bacteria.</title>
        <authorList>
            <person name="Baker B.J."/>
            <person name="Lazar C.S."/>
            <person name="Teske A.P."/>
            <person name="Dick G.J."/>
        </authorList>
    </citation>
    <scope>NUCLEOTIDE SEQUENCE [LARGE SCALE GENOMIC DNA]</scope>
    <source>
        <strain evidence="4">DG_26</strain>
    </source>
</reference>
<organism evidence="4 5">
    <name type="scientific">candidate division TA06 bacterium DG_26</name>
    <dbReference type="NCBI Taxonomy" id="1703771"/>
    <lineage>
        <taxon>Bacteria</taxon>
        <taxon>Bacteria division TA06</taxon>
    </lineage>
</organism>
<gene>
    <name evidence="4" type="ORF">AMJ40_05935</name>
</gene>
<dbReference type="PANTHER" id="PTHR44591">
    <property type="entry name" value="STRESS RESPONSE REGULATOR PROTEIN 1"/>
    <property type="match status" value="1"/>
</dbReference>
<dbReference type="PANTHER" id="PTHR44591:SF3">
    <property type="entry name" value="RESPONSE REGULATORY DOMAIN-CONTAINING PROTEIN"/>
    <property type="match status" value="1"/>
</dbReference>